<dbReference type="EMBL" id="CAEZTP010000004">
    <property type="protein sequence ID" value="CAB4563958.1"/>
    <property type="molecule type" value="Genomic_DNA"/>
</dbReference>
<proteinExistence type="predicted"/>
<dbReference type="InterPro" id="IPR039424">
    <property type="entry name" value="SBP_5"/>
</dbReference>
<dbReference type="AlphaFoldDB" id="A0A6J6DSA5"/>
<reference evidence="2" key="1">
    <citation type="submission" date="2020-05" db="EMBL/GenBank/DDBJ databases">
        <authorList>
            <person name="Chiriac C."/>
            <person name="Salcher M."/>
            <person name="Ghai R."/>
            <person name="Kavagutti S V."/>
        </authorList>
    </citation>
    <scope>NUCLEOTIDE SEQUENCE</scope>
</reference>
<name>A0A6J6DSA5_9ZZZZ</name>
<dbReference type="Gene3D" id="3.90.76.10">
    <property type="entry name" value="Dipeptide-binding Protein, Domain 1"/>
    <property type="match status" value="1"/>
</dbReference>
<dbReference type="PANTHER" id="PTHR30290:SF83">
    <property type="entry name" value="ABC TRANSPORTER SUBSTRATE-BINDING PROTEIN"/>
    <property type="match status" value="1"/>
</dbReference>
<dbReference type="GO" id="GO:0042597">
    <property type="term" value="C:periplasmic space"/>
    <property type="evidence" value="ECO:0007669"/>
    <property type="project" value="UniProtKB-ARBA"/>
</dbReference>
<gene>
    <name evidence="2" type="ORF">UFOPK1698_00101</name>
</gene>
<accession>A0A6J6DSA5</accession>
<dbReference type="Pfam" id="PF00496">
    <property type="entry name" value="SBP_bac_5"/>
    <property type="match status" value="1"/>
</dbReference>
<dbReference type="SUPFAM" id="SSF53850">
    <property type="entry name" value="Periplasmic binding protein-like II"/>
    <property type="match status" value="1"/>
</dbReference>
<evidence type="ECO:0000259" key="1">
    <source>
        <dbReference type="Pfam" id="PF00496"/>
    </source>
</evidence>
<dbReference type="GO" id="GO:0015833">
    <property type="term" value="P:peptide transport"/>
    <property type="evidence" value="ECO:0007669"/>
    <property type="project" value="TreeGrafter"/>
</dbReference>
<dbReference type="InterPro" id="IPR000914">
    <property type="entry name" value="SBP_5_dom"/>
</dbReference>
<sequence>MHKNKFLSLTVSFALAALALGGTTPAIAATKTVTIAVPGLPPSQGNPFREGPGTPGINTYAAIFDALTFVDTRGTVQPRLALSWKNTSPTTWEFTLRKGVKFSNGEPFNADSVVANIEYLTSADGRRTVIGGTELPGVASAKKISDLVVEITTQATATSLAADAILPAKLSALYIVEPKAWKEAGATVFAEKPIGTGPFKVDSLTTTRIELSAFKTSWRKPKSDKLVIIPLADAAARLQALQSGQVNLVTSLNPDQISAVRLAKGTAVSIAAPQVMSLAFNVVKGGPVADVRVRQALNYAVNKTSIANRLLDGRGKAATQGVTPTVNGYNDKVVGYPFNPAKARQLLAAAGYANGLTINADITVGSFPSDNLIYQSVKSDLAKVGVTLNYTTITFAQWLPQYNANSWRGEAFGLSWNSAPRADASRPYEIFVCKPVGPFYCDAAQSALVKSAQTEFDTKKRLAILKDVAVKVTASAPALYIIEQIDLFGLGKGTTGFSVTNRSIAYENITVK</sequence>
<dbReference type="GO" id="GO:1904680">
    <property type="term" value="F:peptide transmembrane transporter activity"/>
    <property type="evidence" value="ECO:0007669"/>
    <property type="project" value="TreeGrafter"/>
</dbReference>
<dbReference type="InterPro" id="IPR030678">
    <property type="entry name" value="Peptide/Ni-bd"/>
</dbReference>
<dbReference type="Gene3D" id="3.10.105.10">
    <property type="entry name" value="Dipeptide-binding Protein, Domain 3"/>
    <property type="match status" value="1"/>
</dbReference>
<dbReference type="PANTHER" id="PTHR30290">
    <property type="entry name" value="PERIPLASMIC BINDING COMPONENT OF ABC TRANSPORTER"/>
    <property type="match status" value="1"/>
</dbReference>
<dbReference type="GO" id="GO:0043190">
    <property type="term" value="C:ATP-binding cassette (ABC) transporter complex"/>
    <property type="evidence" value="ECO:0007669"/>
    <property type="project" value="InterPro"/>
</dbReference>
<organism evidence="2">
    <name type="scientific">freshwater metagenome</name>
    <dbReference type="NCBI Taxonomy" id="449393"/>
    <lineage>
        <taxon>unclassified sequences</taxon>
        <taxon>metagenomes</taxon>
        <taxon>ecological metagenomes</taxon>
    </lineage>
</organism>
<feature type="domain" description="Solute-binding protein family 5" evidence="1">
    <location>
        <begin position="75"/>
        <end position="417"/>
    </location>
</feature>
<dbReference type="PIRSF" id="PIRSF002741">
    <property type="entry name" value="MppA"/>
    <property type="match status" value="1"/>
</dbReference>
<protein>
    <submittedName>
        <fullName evidence="2">Unannotated protein</fullName>
    </submittedName>
</protein>
<dbReference type="Gene3D" id="3.40.190.10">
    <property type="entry name" value="Periplasmic binding protein-like II"/>
    <property type="match status" value="1"/>
</dbReference>
<evidence type="ECO:0000313" key="2">
    <source>
        <dbReference type="EMBL" id="CAB4563958.1"/>
    </source>
</evidence>